<protein>
    <recommendedName>
        <fullName evidence="4">J domain-containing protein</fullName>
    </recommendedName>
</protein>
<organism evidence="2 3">
    <name type="scientific">Carnegiea gigantea</name>
    <dbReference type="NCBI Taxonomy" id="171969"/>
    <lineage>
        <taxon>Eukaryota</taxon>
        <taxon>Viridiplantae</taxon>
        <taxon>Streptophyta</taxon>
        <taxon>Embryophyta</taxon>
        <taxon>Tracheophyta</taxon>
        <taxon>Spermatophyta</taxon>
        <taxon>Magnoliopsida</taxon>
        <taxon>eudicotyledons</taxon>
        <taxon>Gunneridae</taxon>
        <taxon>Pentapetalae</taxon>
        <taxon>Caryophyllales</taxon>
        <taxon>Cactineae</taxon>
        <taxon>Cactaceae</taxon>
        <taxon>Cactoideae</taxon>
        <taxon>Echinocereeae</taxon>
        <taxon>Carnegiea</taxon>
    </lineage>
</organism>
<evidence type="ECO:0000313" key="3">
    <source>
        <dbReference type="Proteomes" id="UP001153076"/>
    </source>
</evidence>
<dbReference type="Proteomes" id="UP001153076">
    <property type="component" value="Unassembled WGS sequence"/>
</dbReference>
<reference evidence="2" key="1">
    <citation type="submission" date="2022-04" db="EMBL/GenBank/DDBJ databases">
        <title>Carnegiea gigantea Genome sequencing and assembly v2.</title>
        <authorList>
            <person name="Copetti D."/>
            <person name="Sanderson M.J."/>
            <person name="Burquez A."/>
            <person name="Wojciechowski M.F."/>
        </authorList>
    </citation>
    <scope>NUCLEOTIDE SEQUENCE</scope>
    <source>
        <strain evidence="2">SGP5-SGP5p</strain>
        <tissue evidence="2">Aerial part</tissue>
    </source>
</reference>
<sequence>MESQREEEATLTPAQLLQLAESHLRLRNFSLCRQYALESHHPNDPHQYHNHHRAAQLVAVADILSAVSAAPPGLTNWYSVLQVDTFSDDLTLIRTQFKKLLRLLESINGRFSLAGEALNLVSKAYETLSNPTQKAQLDSQLALVLSNQKHVNGDGGREGSGSFWTFCPYCFYVYEYDKVYEGCCLRCQNETCRRAFHGVSLCSLPRTELEKGQYFGCFGYFPLGFSPTEGEAQAKFESWSPIVGLFPVRRVRKTCAGRMDLDDDDGNNNNTSAHCVEILDDSDESEAPQHENENQHVGMNMEGPNAALEGDRSRMMKKKTIAWNAKKLMGKGRSHEGANDPGGRSEHGHAGVEKVFSSKVGKEHISMEAEMIAALATWIISLVGKVLLE</sequence>
<dbReference type="AlphaFoldDB" id="A0A9Q1KJZ4"/>
<evidence type="ECO:0000313" key="2">
    <source>
        <dbReference type="EMBL" id="KAJ8444965.1"/>
    </source>
</evidence>
<name>A0A9Q1KJZ4_9CARY</name>
<keyword evidence="3" id="KW-1185">Reference proteome</keyword>
<dbReference type="PANTHER" id="PTHR45496:SF1">
    <property type="entry name" value="CHAPERONE DNAJ-DOMAIN SUPERFAMILY PROTEIN"/>
    <property type="match status" value="1"/>
</dbReference>
<dbReference type="SUPFAM" id="SSF46565">
    <property type="entry name" value="Chaperone J-domain"/>
    <property type="match status" value="1"/>
</dbReference>
<dbReference type="OrthoDB" id="977640at2759"/>
<proteinExistence type="predicted"/>
<evidence type="ECO:0000256" key="1">
    <source>
        <dbReference type="SAM" id="MobiDB-lite"/>
    </source>
</evidence>
<dbReference type="EMBL" id="JAKOGI010000082">
    <property type="protein sequence ID" value="KAJ8444965.1"/>
    <property type="molecule type" value="Genomic_DNA"/>
</dbReference>
<dbReference type="InterPro" id="IPR036869">
    <property type="entry name" value="J_dom_sf"/>
</dbReference>
<gene>
    <name evidence="2" type="ORF">Cgig2_029159</name>
</gene>
<feature type="region of interest" description="Disordered" evidence="1">
    <location>
        <begin position="282"/>
        <end position="304"/>
    </location>
</feature>
<comment type="caution">
    <text evidence="2">The sequence shown here is derived from an EMBL/GenBank/DDBJ whole genome shotgun (WGS) entry which is preliminary data.</text>
</comment>
<dbReference type="InterPro" id="IPR053052">
    <property type="entry name" value="Imprinting_Balance_Reg"/>
</dbReference>
<evidence type="ECO:0008006" key="4">
    <source>
        <dbReference type="Google" id="ProtNLM"/>
    </source>
</evidence>
<feature type="region of interest" description="Disordered" evidence="1">
    <location>
        <begin position="330"/>
        <end position="350"/>
    </location>
</feature>
<dbReference type="Gene3D" id="1.10.287.110">
    <property type="entry name" value="DnaJ domain"/>
    <property type="match status" value="1"/>
</dbReference>
<dbReference type="PANTHER" id="PTHR45496">
    <property type="entry name" value="CHAPERONE DNAJ-DOMAIN SUPERFAMILY PROTEIN"/>
    <property type="match status" value="1"/>
</dbReference>
<accession>A0A9Q1KJZ4</accession>
<feature type="compositionally biased region" description="Basic and acidic residues" evidence="1">
    <location>
        <begin position="333"/>
        <end position="350"/>
    </location>
</feature>